<dbReference type="GO" id="GO:0005876">
    <property type="term" value="C:spindle microtubule"/>
    <property type="evidence" value="ECO:0007669"/>
    <property type="project" value="InterPro"/>
</dbReference>
<evidence type="ECO:0000256" key="4">
    <source>
        <dbReference type="ARBA" id="ARBA00008952"/>
    </source>
</evidence>
<keyword evidence="6" id="KW-0158">Chromosome</keyword>
<evidence type="ECO:0000256" key="1">
    <source>
        <dbReference type="ARBA" id="ARBA00004123"/>
    </source>
</evidence>
<dbReference type="GO" id="GO:0042729">
    <property type="term" value="C:DASH complex"/>
    <property type="evidence" value="ECO:0007669"/>
    <property type="project" value="InterPro"/>
</dbReference>
<evidence type="ECO:0000256" key="13">
    <source>
        <dbReference type="SAM" id="Coils"/>
    </source>
</evidence>
<dbReference type="PANTHER" id="PTHR28262">
    <property type="entry name" value="DASH COMPLEX SUBUNIT SPC19"/>
    <property type="match status" value="1"/>
</dbReference>
<comment type="similarity">
    <text evidence="4">Belongs to the DASH complex SPC19 family.</text>
</comment>
<dbReference type="AlphaFoldDB" id="A0A8E2DR66"/>
<dbReference type="Pfam" id="PF08287">
    <property type="entry name" value="DASH_Spc19"/>
    <property type="match status" value="1"/>
</dbReference>
<comment type="subcellular location">
    <subcellularLocation>
        <location evidence="3">Chromosome</location>
        <location evidence="3">Centromere</location>
        <location evidence="3">Kinetochore</location>
    </subcellularLocation>
    <subcellularLocation>
        <location evidence="2">Cytoplasm</location>
        <location evidence="2">Cytoskeleton</location>
        <location evidence="2">Spindle</location>
    </subcellularLocation>
    <subcellularLocation>
        <location evidence="1">Nucleus</location>
    </subcellularLocation>
</comment>
<evidence type="ECO:0000256" key="5">
    <source>
        <dbReference type="ARBA" id="ARBA00016329"/>
    </source>
</evidence>
<dbReference type="InterPro" id="IPR013251">
    <property type="entry name" value="DASH_Spc19"/>
</dbReference>
<evidence type="ECO:0000256" key="2">
    <source>
        <dbReference type="ARBA" id="ARBA00004186"/>
    </source>
</evidence>
<evidence type="ECO:0000313" key="14">
    <source>
        <dbReference type="EMBL" id="OCH94288.1"/>
    </source>
</evidence>
<accession>A0A8E2DR66</accession>
<evidence type="ECO:0000313" key="15">
    <source>
        <dbReference type="Proteomes" id="UP000250043"/>
    </source>
</evidence>
<evidence type="ECO:0000256" key="8">
    <source>
        <dbReference type="ARBA" id="ARBA00022838"/>
    </source>
</evidence>
<keyword evidence="7" id="KW-0963">Cytoplasm</keyword>
<evidence type="ECO:0000256" key="9">
    <source>
        <dbReference type="ARBA" id="ARBA00023212"/>
    </source>
</evidence>
<evidence type="ECO:0000256" key="12">
    <source>
        <dbReference type="ARBA" id="ARBA00032583"/>
    </source>
</evidence>
<keyword evidence="8" id="KW-0995">Kinetochore</keyword>
<evidence type="ECO:0000256" key="11">
    <source>
        <dbReference type="ARBA" id="ARBA00023328"/>
    </source>
</evidence>
<protein>
    <recommendedName>
        <fullName evidence="5">DASH complex subunit SPC19</fullName>
    </recommendedName>
    <alternativeName>
        <fullName evidence="12">Outer kinetochore protein SPC19</fullName>
    </alternativeName>
</protein>
<keyword evidence="9" id="KW-0206">Cytoskeleton</keyword>
<feature type="coiled-coil region" evidence="13">
    <location>
        <begin position="118"/>
        <end position="184"/>
    </location>
</feature>
<evidence type="ECO:0000256" key="3">
    <source>
        <dbReference type="ARBA" id="ARBA00004629"/>
    </source>
</evidence>
<sequence length="188" mass="21192">MDSRNSRTSRLSVYPRLGPRESVFASNPETYRGDANTVCSPFLRECVLAMEDCCDTAHDAQAVLRQGTADLPRMTKVLGSERVYLLVDEGTVRRYKADLTDEIEPQINELITRAQKGLQILAKKRAMLQAKVEAVESKPPPRTVNTTGMSKVEARRVQMLARERERVEKELAALQAEVDDLELASMRR</sequence>
<keyword evidence="13" id="KW-0175">Coiled coil</keyword>
<evidence type="ECO:0000256" key="10">
    <source>
        <dbReference type="ARBA" id="ARBA00023242"/>
    </source>
</evidence>
<keyword evidence="11" id="KW-0137">Centromere</keyword>
<dbReference type="GO" id="GO:0008608">
    <property type="term" value="P:attachment of spindle microtubules to kinetochore"/>
    <property type="evidence" value="ECO:0007669"/>
    <property type="project" value="InterPro"/>
</dbReference>
<name>A0A8E2DR66_9APHY</name>
<dbReference type="PANTHER" id="PTHR28262:SF1">
    <property type="entry name" value="DASH COMPLEX SUBUNIT SPC19"/>
    <property type="match status" value="1"/>
</dbReference>
<dbReference type="OrthoDB" id="3361333at2759"/>
<organism evidence="14 15">
    <name type="scientific">Obba rivulosa</name>
    <dbReference type="NCBI Taxonomy" id="1052685"/>
    <lineage>
        <taxon>Eukaryota</taxon>
        <taxon>Fungi</taxon>
        <taxon>Dikarya</taxon>
        <taxon>Basidiomycota</taxon>
        <taxon>Agaricomycotina</taxon>
        <taxon>Agaricomycetes</taxon>
        <taxon>Polyporales</taxon>
        <taxon>Gelatoporiaceae</taxon>
        <taxon>Obba</taxon>
    </lineage>
</organism>
<evidence type="ECO:0000256" key="6">
    <source>
        <dbReference type="ARBA" id="ARBA00022454"/>
    </source>
</evidence>
<keyword evidence="10" id="KW-0539">Nucleus</keyword>
<keyword evidence="15" id="KW-1185">Reference proteome</keyword>
<gene>
    <name evidence="14" type="ORF">OBBRIDRAFT_770006</name>
</gene>
<evidence type="ECO:0000256" key="7">
    <source>
        <dbReference type="ARBA" id="ARBA00022490"/>
    </source>
</evidence>
<proteinExistence type="inferred from homology"/>
<reference evidence="14 15" key="1">
    <citation type="submission" date="2016-07" db="EMBL/GenBank/DDBJ databases">
        <title>Draft genome of the white-rot fungus Obba rivulosa 3A-2.</title>
        <authorList>
            <consortium name="DOE Joint Genome Institute"/>
            <person name="Miettinen O."/>
            <person name="Riley R."/>
            <person name="Acob R."/>
            <person name="Barry K."/>
            <person name="Cullen D."/>
            <person name="De Vries R."/>
            <person name="Hainaut M."/>
            <person name="Hatakka A."/>
            <person name="Henrissat B."/>
            <person name="Hilden K."/>
            <person name="Kuo R."/>
            <person name="Labutti K."/>
            <person name="Lipzen A."/>
            <person name="Makela M.R."/>
            <person name="Sandor L."/>
            <person name="Spatafora J.W."/>
            <person name="Grigoriev I.V."/>
            <person name="Hibbett D.S."/>
        </authorList>
    </citation>
    <scope>NUCLEOTIDE SEQUENCE [LARGE SCALE GENOMIC DNA]</scope>
    <source>
        <strain evidence="14 15">3A-2</strain>
    </source>
</reference>
<dbReference type="Proteomes" id="UP000250043">
    <property type="component" value="Unassembled WGS sequence"/>
</dbReference>
<dbReference type="EMBL" id="KV722345">
    <property type="protein sequence ID" value="OCH94288.1"/>
    <property type="molecule type" value="Genomic_DNA"/>
</dbReference>